<evidence type="ECO:0000313" key="3">
    <source>
        <dbReference type="Proteomes" id="UP001344632"/>
    </source>
</evidence>
<feature type="domain" description="Phage ABA sandwich" evidence="1">
    <location>
        <begin position="19"/>
        <end position="141"/>
    </location>
</feature>
<dbReference type="Pfam" id="PF18066">
    <property type="entry name" value="Phage_ABA_S"/>
    <property type="match status" value="1"/>
</dbReference>
<dbReference type="InterPro" id="IPR041270">
    <property type="entry name" value="Phage_ABA_S"/>
</dbReference>
<name>A0ABU6GQG2_9BACL</name>
<dbReference type="RefSeq" id="WP_326089737.1">
    <property type="nucleotide sequence ID" value="NZ_JARLKZ010000015.1"/>
</dbReference>
<dbReference type="Gene3D" id="3.30.2120.10">
    <property type="entry name" value="Bacillus phage protein-like"/>
    <property type="match status" value="1"/>
</dbReference>
<proteinExistence type="predicted"/>
<dbReference type="Proteomes" id="UP001344632">
    <property type="component" value="Unassembled WGS sequence"/>
</dbReference>
<accession>A0ABU6GQG2</accession>
<evidence type="ECO:0000313" key="2">
    <source>
        <dbReference type="EMBL" id="MEC0241996.1"/>
    </source>
</evidence>
<protein>
    <recommendedName>
        <fullName evidence="1">Phage ABA sandwich domain-containing protein</fullName>
    </recommendedName>
</protein>
<evidence type="ECO:0000259" key="1">
    <source>
        <dbReference type="Pfam" id="PF18066"/>
    </source>
</evidence>
<gene>
    <name evidence="2" type="ORF">P4H66_19520</name>
</gene>
<keyword evidence="3" id="KW-1185">Reference proteome</keyword>
<dbReference type="InterPro" id="IPR028985">
    <property type="entry name" value="Bacillus_phage_prot-like"/>
</dbReference>
<sequence>MTREEIMALEPGRELDAMIAEALFGWRKIKGPQYDYDGPCESNDVLLPPTITSEEEAFRFMPPRGVIPYTYFLNHKWSTDISAAWEVVEKMCHESLAFSFRLDYHYVLHFARFIHNDSSYELEDGEYKSRSAPEAICKAALLAVMDKEA</sequence>
<comment type="caution">
    <text evidence="2">The sequence shown here is derived from an EMBL/GenBank/DDBJ whole genome shotgun (WGS) entry which is preliminary data.</text>
</comment>
<reference evidence="2 3" key="1">
    <citation type="submission" date="2023-03" db="EMBL/GenBank/DDBJ databases">
        <title>Bacillus Genome Sequencing.</title>
        <authorList>
            <person name="Dunlap C."/>
        </authorList>
    </citation>
    <scope>NUCLEOTIDE SEQUENCE [LARGE SCALE GENOMIC DNA]</scope>
    <source>
        <strain evidence="2 3">BD-525</strain>
    </source>
</reference>
<organism evidence="2 3">
    <name type="scientific">Paenibacillus dokdonensis</name>
    <dbReference type="NCBI Taxonomy" id="2567944"/>
    <lineage>
        <taxon>Bacteria</taxon>
        <taxon>Bacillati</taxon>
        <taxon>Bacillota</taxon>
        <taxon>Bacilli</taxon>
        <taxon>Bacillales</taxon>
        <taxon>Paenibacillaceae</taxon>
        <taxon>Paenibacillus</taxon>
    </lineage>
</organism>
<dbReference type="EMBL" id="JARLKZ010000015">
    <property type="protein sequence ID" value="MEC0241996.1"/>
    <property type="molecule type" value="Genomic_DNA"/>
</dbReference>